<name>A0ABS2UWV9_9ACTN</name>
<comment type="caution">
    <text evidence="2">The sequence shown here is derived from an EMBL/GenBank/DDBJ whole genome shotgun (WGS) entry which is preliminary data.</text>
</comment>
<proteinExistence type="predicted"/>
<dbReference type="Pfam" id="PF10022">
    <property type="entry name" value="DUF2264"/>
    <property type="match status" value="1"/>
</dbReference>
<evidence type="ECO:0000259" key="1">
    <source>
        <dbReference type="Pfam" id="PF10022"/>
    </source>
</evidence>
<keyword evidence="3" id="KW-1185">Reference proteome</keyword>
<accession>A0ABS2UWV9</accession>
<dbReference type="PANTHER" id="PTHR35339">
    <property type="entry name" value="LINALOOL DEHYDRATASE_ISOMERASE DOMAIN-CONTAINING PROTEIN"/>
    <property type="match status" value="1"/>
</dbReference>
<dbReference type="Proteomes" id="UP000664109">
    <property type="component" value="Unassembled WGS sequence"/>
</dbReference>
<dbReference type="RefSeq" id="WP_205375741.1">
    <property type="nucleotide sequence ID" value="NZ_JAFEJA010000001.1"/>
</dbReference>
<dbReference type="EMBL" id="JAFEJA010000001">
    <property type="protein sequence ID" value="MBM9621940.1"/>
    <property type="molecule type" value="Genomic_DNA"/>
</dbReference>
<sequence length="660" mass="69461">MQLPPEDRALSPRTGWTRAHWEAAADGMLAAVRPYAGPRHALIDLPGPRPSVSGRRSDGLEGYARTFQLAALRVAGAGGEDPHNLLERYAEGLDAGTRTPTAERDLADGDTTSWGVITDRSQAMVEASSVALSLRLTRPWLWDRLDDGVRERAGRWLAGALHHLPHDNNWWLFPLTVGGFLAEAGIETEAAEAAVDRGLAAIEQWYLGDGWYTDGRPRAFDHYNGWALHLLPVLHAHLTGDTALTAAYGDRLAAHLDGYASLFGGDGAPVHQGRSLSYRFGAAAAVWAGALTGRAPLTPGTTRRIASGALRYFLDRGALDERGLLTLGWHGPWAPLVQPYSGPASPYWSACGFLGLLLPPDHPAWTATEEPAPAERADRVRALPGPGWLAQTTAADGVVRLHNHGSDDQPRDQVTPDEPLYAALAHSTVTGPTTDLPDNHFGLETGETETEETGAQGPGAGGGVSGRGRIEPLGTGPGWAASAHRPRSGGREIPGVTVTALTLAHGADELRCHVVAGAAPGTAVVHGGWAVTGESVDTRVHTGDRPGGVAVTGAGLRSEARCLWGLTEARVHRSGAPTAFGPSAAAPVLRGVVTEGAGSLFAAAFRLDGPGADGGDDRPRTAVTRLPDDGWSLTVTWPDGSAHHAELHPWRVRVTSGPRG</sequence>
<organism evidence="2 3">
    <name type="scientific">Streptomyces zhihengii</name>
    <dbReference type="NCBI Taxonomy" id="1818004"/>
    <lineage>
        <taxon>Bacteria</taxon>
        <taxon>Bacillati</taxon>
        <taxon>Actinomycetota</taxon>
        <taxon>Actinomycetes</taxon>
        <taxon>Kitasatosporales</taxon>
        <taxon>Streptomycetaceae</taxon>
        <taxon>Streptomyces</taxon>
    </lineage>
</organism>
<dbReference type="InterPro" id="IPR049349">
    <property type="entry name" value="DUF2264_N"/>
</dbReference>
<gene>
    <name evidence="2" type="ORF">JE024_25040</name>
</gene>
<dbReference type="InterPro" id="IPR016624">
    <property type="entry name" value="UCP014753"/>
</dbReference>
<feature type="domain" description="DUF2264" evidence="1">
    <location>
        <begin position="17"/>
        <end position="371"/>
    </location>
</feature>
<reference evidence="2 3" key="1">
    <citation type="journal article" date="2016" name="Arch. Microbiol.">
        <title>Streptomyces zhihengii sp. nov., isolated from rhizospheric soil of Psammosilene tunicoides.</title>
        <authorList>
            <person name="Huang M.J."/>
            <person name="Fei J.J."/>
            <person name="Salam N."/>
            <person name="Kim C.J."/>
            <person name="Hozzein W.N."/>
            <person name="Xiao M."/>
            <person name="Huang H.Q."/>
            <person name="Li W.J."/>
        </authorList>
    </citation>
    <scope>NUCLEOTIDE SEQUENCE [LARGE SCALE GENOMIC DNA]</scope>
    <source>
        <strain evidence="2 3">YIM T102</strain>
    </source>
</reference>
<protein>
    <submittedName>
        <fullName evidence="2">DUF2264 domain-containing protein</fullName>
    </submittedName>
</protein>
<dbReference type="PANTHER" id="PTHR35339:SF4">
    <property type="entry name" value="LINALOOL DEHYDRATASE_ISOMERASE DOMAIN-CONTAINING PROTEIN"/>
    <property type="match status" value="1"/>
</dbReference>
<evidence type="ECO:0000313" key="3">
    <source>
        <dbReference type="Proteomes" id="UP000664109"/>
    </source>
</evidence>
<evidence type="ECO:0000313" key="2">
    <source>
        <dbReference type="EMBL" id="MBM9621940.1"/>
    </source>
</evidence>